<dbReference type="PANTHER" id="PTHR37314:SF4">
    <property type="entry name" value="UPF0700 TRANSMEMBRANE PROTEIN YOAK"/>
    <property type="match status" value="1"/>
</dbReference>
<keyword evidence="1" id="KW-0812">Transmembrane</keyword>
<dbReference type="Proteomes" id="UP000193781">
    <property type="component" value="Unassembled WGS sequence"/>
</dbReference>
<protein>
    <submittedName>
        <fullName evidence="2">Uncharacterized protein</fullName>
    </submittedName>
</protein>
<comment type="caution">
    <text evidence="2">The sequence shown here is derived from an EMBL/GenBank/DDBJ whole genome shotgun (WGS) entry which is preliminary data.</text>
</comment>
<gene>
    <name evidence="2" type="ORF">AWC17_15705</name>
</gene>
<evidence type="ECO:0000256" key="1">
    <source>
        <dbReference type="SAM" id="Phobius"/>
    </source>
</evidence>
<sequence>MAHPHGPTVLTALSLAVAAGVDIVVDGWSTNQVSFIPVAFVAFGIGALNTSFVKNGEASIPLSYVTGALVKMGQGIARHLSGADVTEWLGHFLLWFSFIAGAAVGGYISLLISGSQTLLD</sequence>
<keyword evidence="1" id="KW-0472">Membrane</keyword>
<reference evidence="2 3" key="1">
    <citation type="submission" date="2016-01" db="EMBL/GenBank/DDBJ databases">
        <title>The new phylogeny of the genus Mycobacterium.</title>
        <authorList>
            <person name="Tarcisio F."/>
            <person name="Conor M."/>
            <person name="Antonella G."/>
            <person name="Elisabetta G."/>
            <person name="Giulia F.S."/>
            <person name="Sara T."/>
            <person name="Anna F."/>
            <person name="Clotilde B."/>
            <person name="Roberto B."/>
            <person name="Veronica D.S."/>
            <person name="Fabio R."/>
            <person name="Monica P."/>
            <person name="Olivier J."/>
            <person name="Enrico T."/>
            <person name="Nicola S."/>
        </authorList>
    </citation>
    <scope>NUCLEOTIDE SEQUENCE [LARGE SCALE GENOMIC DNA]</scope>
    <source>
        <strain evidence="2 3">DSM 44803</strain>
    </source>
</reference>
<feature type="transmembrane region" description="Helical" evidence="1">
    <location>
        <begin position="60"/>
        <end position="80"/>
    </location>
</feature>
<keyword evidence="1" id="KW-1133">Transmembrane helix</keyword>
<keyword evidence="3" id="KW-1185">Reference proteome</keyword>
<proteinExistence type="predicted"/>
<dbReference type="AlphaFoldDB" id="A0A1X1YYJ1"/>
<organism evidence="2 3">
    <name type="scientific">Mycobacterium nebraskense</name>
    <dbReference type="NCBI Taxonomy" id="244292"/>
    <lineage>
        <taxon>Bacteria</taxon>
        <taxon>Bacillati</taxon>
        <taxon>Actinomycetota</taxon>
        <taxon>Actinomycetes</taxon>
        <taxon>Mycobacteriales</taxon>
        <taxon>Mycobacteriaceae</taxon>
        <taxon>Mycobacterium</taxon>
    </lineage>
</organism>
<dbReference type="PANTHER" id="PTHR37314">
    <property type="entry name" value="SLR0142 PROTEIN"/>
    <property type="match status" value="1"/>
</dbReference>
<accession>A0A1X1YYJ1</accession>
<evidence type="ECO:0000313" key="3">
    <source>
        <dbReference type="Proteomes" id="UP000193781"/>
    </source>
</evidence>
<dbReference type="InterPro" id="IPR010699">
    <property type="entry name" value="DUF1275"/>
</dbReference>
<dbReference type="EMBL" id="LQPH01000164">
    <property type="protein sequence ID" value="ORW16168.1"/>
    <property type="molecule type" value="Genomic_DNA"/>
</dbReference>
<evidence type="ECO:0000313" key="2">
    <source>
        <dbReference type="EMBL" id="ORW16168.1"/>
    </source>
</evidence>
<name>A0A1X1YYJ1_9MYCO</name>
<feature type="transmembrane region" description="Helical" evidence="1">
    <location>
        <begin position="34"/>
        <end position="53"/>
    </location>
</feature>
<dbReference type="Pfam" id="PF06912">
    <property type="entry name" value="DUF1275"/>
    <property type="match status" value="1"/>
</dbReference>
<feature type="transmembrane region" description="Helical" evidence="1">
    <location>
        <begin position="92"/>
        <end position="112"/>
    </location>
</feature>